<reference evidence="1" key="1">
    <citation type="submission" date="2019-11" db="EMBL/GenBank/DDBJ databases">
        <authorList>
            <person name="Liu Y."/>
            <person name="Hou J."/>
            <person name="Li T.-Q."/>
            <person name="Guan C.-H."/>
            <person name="Wu X."/>
            <person name="Wu H.-Z."/>
            <person name="Ling F."/>
            <person name="Zhang R."/>
            <person name="Shi X.-G."/>
            <person name="Ren J.-P."/>
            <person name="Chen E.-F."/>
            <person name="Sun J.-M."/>
        </authorList>
    </citation>
    <scope>NUCLEOTIDE SEQUENCE</scope>
    <source>
        <strain evidence="1">Adult_tree_wgs_1</strain>
        <tissue evidence="1">Leaves</tissue>
    </source>
</reference>
<dbReference type="EMBL" id="WJXA01000005">
    <property type="protein sequence ID" value="KAF7142989.1"/>
    <property type="molecule type" value="Genomic_DNA"/>
</dbReference>
<evidence type="ECO:0000313" key="2">
    <source>
        <dbReference type="Proteomes" id="UP000626092"/>
    </source>
</evidence>
<evidence type="ECO:0000313" key="1">
    <source>
        <dbReference type="EMBL" id="KAF7142989.1"/>
    </source>
</evidence>
<dbReference type="OrthoDB" id="10503089at2759"/>
<dbReference type="Proteomes" id="UP000626092">
    <property type="component" value="Unassembled WGS sequence"/>
</dbReference>
<accession>A0A834LMN0</accession>
<keyword evidence="2" id="KW-1185">Reference proteome</keyword>
<name>A0A834LMN0_RHOSS</name>
<sequence>MENLPEGKAHNMAELCLFIAKAGQCASRAYRDMDSLLERRRSLRGELKIKREEAKAGVDEVMKLERSVAEVVEGLVKRDRLLTEV</sequence>
<protein>
    <submittedName>
        <fullName evidence="1">Uncharacterized protein</fullName>
    </submittedName>
</protein>
<organism evidence="1 2">
    <name type="scientific">Rhododendron simsii</name>
    <name type="common">Sims's rhododendron</name>
    <dbReference type="NCBI Taxonomy" id="118357"/>
    <lineage>
        <taxon>Eukaryota</taxon>
        <taxon>Viridiplantae</taxon>
        <taxon>Streptophyta</taxon>
        <taxon>Embryophyta</taxon>
        <taxon>Tracheophyta</taxon>
        <taxon>Spermatophyta</taxon>
        <taxon>Magnoliopsida</taxon>
        <taxon>eudicotyledons</taxon>
        <taxon>Gunneridae</taxon>
        <taxon>Pentapetalae</taxon>
        <taxon>asterids</taxon>
        <taxon>Ericales</taxon>
        <taxon>Ericaceae</taxon>
        <taxon>Ericoideae</taxon>
        <taxon>Rhodoreae</taxon>
        <taxon>Rhododendron</taxon>
    </lineage>
</organism>
<gene>
    <name evidence="1" type="ORF">RHSIM_Rhsim05G0105100</name>
</gene>
<dbReference type="AlphaFoldDB" id="A0A834LMN0"/>
<proteinExistence type="predicted"/>
<comment type="caution">
    <text evidence="1">The sequence shown here is derived from an EMBL/GenBank/DDBJ whole genome shotgun (WGS) entry which is preliminary data.</text>
</comment>